<organism evidence="1 2">
    <name type="scientific">Mya arenaria</name>
    <name type="common">Soft-shell clam</name>
    <dbReference type="NCBI Taxonomy" id="6604"/>
    <lineage>
        <taxon>Eukaryota</taxon>
        <taxon>Metazoa</taxon>
        <taxon>Spiralia</taxon>
        <taxon>Lophotrochozoa</taxon>
        <taxon>Mollusca</taxon>
        <taxon>Bivalvia</taxon>
        <taxon>Autobranchia</taxon>
        <taxon>Heteroconchia</taxon>
        <taxon>Euheterodonta</taxon>
        <taxon>Imparidentia</taxon>
        <taxon>Neoheterodontei</taxon>
        <taxon>Myida</taxon>
        <taxon>Myoidea</taxon>
        <taxon>Myidae</taxon>
        <taxon>Mya</taxon>
    </lineage>
</organism>
<evidence type="ECO:0000313" key="1">
    <source>
        <dbReference type="EMBL" id="WAR02881.1"/>
    </source>
</evidence>
<gene>
    <name evidence="1" type="ORF">MAR_009439</name>
</gene>
<dbReference type="Proteomes" id="UP001164746">
    <property type="component" value="Chromosome 4"/>
</dbReference>
<sequence>MTQTNIIYSTHGEVTDMNVTLSDSNFRVLVEQQSTGQVWFTTTFGSLSYSGMPRIFVARRKNVPFLPPVVLDGNLGCWLRIDLVNCNLWLTDTTNMSPAKCTDTCWNISEIALIVTQSRCYCADIDIYPADHPTMCGKNCPNTVEPCGGVTSDYGNAYHIQGPKLPGQLDIVDLYSQRFLTPINVISVDEVDIVPNVGPHFINCVSVEDEISSNVTFTFQYSNMACALASPTDSHALEQPTFYADGSVYTLPLIKMGCITISLSSAVSDVLVTLGGPEDADYIELPVVVLSGSRYIDNINIDYIYNNYNFDDNRK</sequence>
<keyword evidence="2" id="KW-1185">Reference proteome</keyword>
<evidence type="ECO:0000313" key="2">
    <source>
        <dbReference type="Proteomes" id="UP001164746"/>
    </source>
</evidence>
<dbReference type="EMBL" id="CP111015">
    <property type="protein sequence ID" value="WAR02881.1"/>
    <property type="molecule type" value="Genomic_DNA"/>
</dbReference>
<name>A0ABY7E2Z0_MYAAR</name>
<protein>
    <submittedName>
        <fullName evidence="1">Uncharacterized protein</fullName>
    </submittedName>
</protein>
<reference evidence="1" key="1">
    <citation type="submission" date="2022-11" db="EMBL/GenBank/DDBJ databases">
        <title>Centuries of genome instability and evolution in soft-shell clam transmissible cancer (bioRxiv).</title>
        <authorList>
            <person name="Hart S.F.M."/>
            <person name="Yonemitsu M.A."/>
            <person name="Giersch R.M."/>
            <person name="Beal B.F."/>
            <person name="Arriagada G."/>
            <person name="Davis B.W."/>
            <person name="Ostrander E.A."/>
            <person name="Goff S.P."/>
            <person name="Metzger M.J."/>
        </authorList>
    </citation>
    <scope>NUCLEOTIDE SEQUENCE</scope>
    <source>
        <strain evidence="1">MELC-2E11</strain>
        <tissue evidence="1">Siphon/mantle</tissue>
    </source>
</reference>
<accession>A0ABY7E2Z0</accession>
<proteinExistence type="predicted"/>